<keyword evidence="1" id="KW-0040">ANK repeat</keyword>
<dbReference type="PRINTS" id="PR01415">
    <property type="entry name" value="ANKYRIN"/>
</dbReference>
<dbReference type="HOGENOM" id="CLU_014021_0_0_1"/>
<evidence type="ECO:0000313" key="4">
    <source>
        <dbReference type="Proteomes" id="UP000027920"/>
    </source>
</evidence>
<dbReference type="PANTHER" id="PTHR24118:SF99">
    <property type="entry name" value="POTE ANKYRIN DOMAIN FAMILY MEMBER 3C-RELATED"/>
    <property type="match status" value="1"/>
</dbReference>
<protein>
    <submittedName>
        <fullName evidence="3">Uncharacterized protein</fullName>
    </submittedName>
</protein>
<proteinExistence type="predicted"/>
<dbReference type="AlphaFoldDB" id="A0A072NSX7"/>
<feature type="region of interest" description="Disordered" evidence="2">
    <location>
        <begin position="199"/>
        <end position="221"/>
    </location>
</feature>
<keyword evidence="4" id="KW-1185">Reference proteome</keyword>
<name>A0A072NSX7_9EURO</name>
<dbReference type="PROSITE" id="PS50088">
    <property type="entry name" value="ANK_REPEAT"/>
    <property type="match status" value="6"/>
</dbReference>
<dbReference type="STRING" id="1182545.A0A072NSX7"/>
<evidence type="ECO:0000256" key="1">
    <source>
        <dbReference type="PROSITE-ProRule" id="PRU00023"/>
    </source>
</evidence>
<evidence type="ECO:0000313" key="3">
    <source>
        <dbReference type="EMBL" id="KEF50969.1"/>
    </source>
</evidence>
<dbReference type="PANTHER" id="PTHR24118">
    <property type="entry name" value="POTE ANKYRIN DOMAIN"/>
    <property type="match status" value="1"/>
</dbReference>
<dbReference type="Pfam" id="PF12796">
    <property type="entry name" value="Ank_2"/>
    <property type="match status" value="6"/>
</dbReference>
<feature type="repeat" description="ANK" evidence="1">
    <location>
        <begin position="672"/>
        <end position="704"/>
    </location>
</feature>
<feature type="repeat" description="ANK" evidence="1">
    <location>
        <begin position="488"/>
        <end position="520"/>
    </location>
</feature>
<accession>A0A072NSX7</accession>
<organism evidence="3 4">
    <name type="scientific">Exophiala aquamarina CBS 119918</name>
    <dbReference type="NCBI Taxonomy" id="1182545"/>
    <lineage>
        <taxon>Eukaryota</taxon>
        <taxon>Fungi</taxon>
        <taxon>Dikarya</taxon>
        <taxon>Ascomycota</taxon>
        <taxon>Pezizomycotina</taxon>
        <taxon>Eurotiomycetes</taxon>
        <taxon>Chaetothyriomycetidae</taxon>
        <taxon>Chaetothyriales</taxon>
        <taxon>Herpotrichiellaceae</taxon>
        <taxon>Exophiala</taxon>
    </lineage>
</organism>
<reference evidence="3 4" key="1">
    <citation type="submission" date="2013-03" db="EMBL/GenBank/DDBJ databases">
        <title>The Genome Sequence of Exophiala aquamarina CBS 119918.</title>
        <authorList>
            <consortium name="The Broad Institute Genomics Platform"/>
            <person name="Cuomo C."/>
            <person name="de Hoog S."/>
            <person name="Gorbushina A."/>
            <person name="Walker B."/>
            <person name="Young S.K."/>
            <person name="Zeng Q."/>
            <person name="Gargeya S."/>
            <person name="Fitzgerald M."/>
            <person name="Haas B."/>
            <person name="Abouelleil A."/>
            <person name="Allen A.W."/>
            <person name="Alvarado L."/>
            <person name="Arachchi H.M."/>
            <person name="Berlin A.M."/>
            <person name="Chapman S.B."/>
            <person name="Gainer-Dewar J."/>
            <person name="Goldberg J."/>
            <person name="Griggs A."/>
            <person name="Gujja S."/>
            <person name="Hansen M."/>
            <person name="Howarth C."/>
            <person name="Imamovic A."/>
            <person name="Ireland A."/>
            <person name="Larimer J."/>
            <person name="McCowan C."/>
            <person name="Murphy C."/>
            <person name="Pearson M."/>
            <person name="Poon T.W."/>
            <person name="Priest M."/>
            <person name="Roberts A."/>
            <person name="Saif S."/>
            <person name="Shea T."/>
            <person name="Sisk P."/>
            <person name="Sykes S."/>
            <person name="Wortman J."/>
            <person name="Nusbaum C."/>
            <person name="Birren B."/>
        </authorList>
    </citation>
    <scope>NUCLEOTIDE SEQUENCE [LARGE SCALE GENOMIC DNA]</scope>
    <source>
        <strain evidence="3 4">CBS 119918</strain>
    </source>
</reference>
<dbReference type="InterPro" id="IPR036770">
    <property type="entry name" value="Ankyrin_rpt-contain_sf"/>
</dbReference>
<dbReference type="InterPro" id="IPR002110">
    <property type="entry name" value="Ankyrin_rpt"/>
</dbReference>
<dbReference type="RefSeq" id="XP_013253559.1">
    <property type="nucleotide sequence ID" value="XM_013398105.1"/>
</dbReference>
<dbReference type="SMART" id="SM00248">
    <property type="entry name" value="ANK"/>
    <property type="match status" value="14"/>
</dbReference>
<feature type="repeat" description="ANK" evidence="1">
    <location>
        <begin position="454"/>
        <end position="487"/>
    </location>
</feature>
<evidence type="ECO:0000256" key="2">
    <source>
        <dbReference type="SAM" id="MobiDB-lite"/>
    </source>
</evidence>
<dbReference type="OrthoDB" id="20872at2759"/>
<feature type="repeat" description="ANK" evidence="1">
    <location>
        <begin position="387"/>
        <end position="419"/>
    </location>
</feature>
<dbReference type="Proteomes" id="UP000027920">
    <property type="component" value="Unassembled WGS sequence"/>
</dbReference>
<feature type="repeat" description="ANK" evidence="1">
    <location>
        <begin position="421"/>
        <end position="453"/>
    </location>
</feature>
<dbReference type="Gene3D" id="1.25.40.20">
    <property type="entry name" value="Ankyrin repeat-containing domain"/>
    <property type="match status" value="3"/>
</dbReference>
<sequence>MALRRHKESSLDLCARATTLGNTISIRLLEYISTVKNRPHGLVELASEFLKICQTTWSIETGLKEAKRVNATIPATMVHDLDTKLQQIADDFLALNQMLEKLLEYENKGRRNILQRGWRTMFVDTDVGRFRECLGKRSEALRSSAQEFKWPTGIQKPFDSLGIGYTGLAAALNAIDPKIIPAAPTTSSSSMHERLDSMLHPTKTSTPSGSSTTQVDTHTASSITTLETDLEKEGLLQSCNSKQVTKPTMATSVQSTFVGANQDFSVGGRKSLETLNSISEIPRTMQEIQLQDPLLKIVRDRATSNSTLKVTPKQTAGSTSASLRAALVGAIQQQNYKMVERLLDVGVPASASGDYNPLREAIACRDVNNVRLLLLYGADPNEKTGPDASTPLHAATQKGFVEGAEILLKGGADPNIHTGPDGDLPLSLAVFEGNSELVKLYLTHGGEVNNLDSDGNTILLKAITKKCSVKLVDLLIQHGSDPNGKNSEGQTALFGAIQAKRLDLVTFLLSRGADPNLPGPKHPLWPATYQPRILQVLLDNKADCRKCPGILELATSINNLESVMLLLDAGMDPNTKKDGIYTPLCSAIRDDRGDLVTLLLANGADPNVCASEYPAFKCVTHHRTHILPQIIDAGADLHHPDGIVEKAIAHNNKDALLYLLERGASPNGKSTDGYTPLTTAIRDSRNEFVDILLANGADPSIRGQNWPICMAVKQPCILKKLLPAVHNPRAVKGVMEMAVVANEMDSIKLLLEAGVSVEDKNGGVFSPLTTAIREHRKEIVRFLLDAGADVNAPGEHLPIIKAIRRYQGDPQIIETLLDRGADVNLMYRGWNAVLQAVENGDADLLRLIVEKGNGVDLLLTDDSGRTVMDIVTERGWDEAVSILIGDGGRKERDARSSLQEVV</sequence>
<dbReference type="VEuPathDB" id="FungiDB:A1O9_12975"/>
<dbReference type="PROSITE" id="PS50297">
    <property type="entry name" value="ANK_REP_REGION"/>
    <property type="match status" value="5"/>
</dbReference>
<feature type="repeat" description="ANK" evidence="1">
    <location>
        <begin position="763"/>
        <end position="795"/>
    </location>
</feature>
<dbReference type="EMBL" id="AMGV01000038">
    <property type="protein sequence ID" value="KEF50969.1"/>
    <property type="molecule type" value="Genomic_DNA"/>
</dbReference>
<dbReference type="SUPFAM" id="SSF48403">
    <property type="entry name" value="Ankyrin repeat"/>
    <property type="match status" value="2"/>
</dbReference>
<feature type="compositionally biased region" description="Low complexity" evidence="2">
    <location>
        <begin position="201"/>
        <end position="213"/>
    </location>
</feature>
<dbReference type="GeneID" id="25287869"/>
<comment type="caution">
    <text evidence="3">The sequence shown here is derived from an EMBL/GenBank/DDBJ whole genome shotgun (WGS) entry which is preliminary data.</text>
</comment>
<gene>
    <name evidence="3" type="ORF">A1O9_12975</name>
</gene>